<proteinExistence type="predicted"/>
<keyword evidence="1" id="KW-0472">Membrane</keyword>
<feature type="transmembrane region" description="Helical" evidence="1">
    <location>
        <begin position="12"/>
        <end position="32"/>
    </location>
</feature>
<reference evidence="2" key="2">
    <citation type="journal article" date="2015" name="Fish Shellfish Immunol.">
        <title>Early steps in the European eel (Anguilla anguilla)-Vibrio vulnificus interaction in the gills: Role of the RtxA13 toxin.</title>
        <authorList>
            <person name="Callol A."/>
            <person name="Pajuelo D."/>
            <person name="Ebbesson L."/>
            <person name="Teles M."/>
            <person name="MacKenzie S."/>
            <person name="Amaro C."/>
        </authorList>
    </citation>
    <scope>NUCLEOTIDE SEQUENCE</scope>
</reference>
<protein>
    <submittedName>
        <fullName evidence="2">Uncharacterized protein</fullName>
    </submittedName>
</protein>
<dbReference type="EMBL" id="GBXM01030129">
    <property type="protein sequence ID" value="JAH78448.1"/>
    <property type="molecule type" value="Transcribed_RNA"/>
</dbReference>
<evidence type="ECO:0000313" key="2">
    <source>
        <dbReference type="EMBL" id="JAH78448.1"/>
    </source>
</evidence>
<evidence type="ECO:0000256" key="1">
    <source>
        <dbReference type="SAM" id="Phobius"/>
    </source>
</evidence>
<reference evidence="2" key="1">
    <citation type="submission" date="2014-11" db="EMBL/GenBank/DDBJ databases">
        <authorList>
            <person name="Amaro Gonzalez C."/>
        </authorList>
    </citation>
    <scope>NUCLEOTIDE SEQUENCE</scope>
</reference>
<dbReference type="AlphaFoldDB" id="A0A0E9VMI3"/>
<keyword evidence="1" id="KW-1133">Transmembrane helix</keyword>
<name>A0A0E9VMI3_ANGAN</name>
<keyword evidence="1" id="KW-0812">Transmembrane</keyword>
<sequence>MFSFVYNTNCRFVTLTSHLVIINEILILRFQWTGKNYFFLLLMAQNRGSINLVKKII</sequence>
<accession>A0A0E9VMI3</accession>
<organism evidence="2">
    <name type="scientific">Anguilla anguilla</name>
    <name type="common">European freshwater eel</name>
    <name type="synonym">Muraena anguilla</name>
    <dbReference type="NCBI Taxonomy" id="7936"/>
    <lineage>
        <taxon>Eukaryota</taxon>
        <taxon>Metazoa</taxon>
        <taxon>Chordata</taxon>
        <taxon>Craniata</taxon>
        <taxon>Vertebrata</taxon>
        <taxon>Euteleostomi</taxon>
        <taxon>Actinopterygii</taxon>
        <taxon>Neopterygii</taxon>
        <taxon>Teleostei</taxon>
        <taxon>Anguilliformes</taxon>
        <taxon>Anguillidae</taxon>
        <taxon>Anguilla</taxon>
    </lineage>
</organism>